<feature type="domain" description="ABC-2 type transporter transmembrane" evidence="7">
    <location>
        <begin position="4"/>
        <end position="209"/>
    </location>
</feature>
<keyword evidence="2 6" id="KW-0812">Transmembrane</keyword>
<dbReference type="PANTHER" id="PTHR43027:SF2">
    <property type="entry name" value="TRANSPORT PERMEASE PROTEIN"/>
    <property type="match status" value="1"/>
</dbReference>
<feature type="transmembrane region" description="Helical" evidence="6">
    <location>
        <begin position="20"/>
        <end position="42"/>
    </location>
</feature>
<protein>
    <submittedName>
        <fullName evidence="8">ABC-2 type transport system permease protein</fullName>
    </submittedName>
</protein>
<feature type="transmembrane region" description="Helical" evidence="6">
    <location>
        <begin position="163"/>
        <end position="182"/>
    </location>
</feature>
<keyword evidence="3 6" id="KW-1133">Transmembrane helix</keyword>
<evidence type="ECO:0000313" key="8">
    <source>
        <dbReference type="EMBL" id="MCP2332442.1"/>
    </source>
</evidence>
<dbReference type="EMBL" id="AUBJ02000001">
    <property type="protein sequence ID" value="MCP2332442.1"/>
    <property type="molecule type" value="Genomic_DNA"/>
</dbReference>
<feature type="transmembrane region" description="Helical" evidence="6">
    <location>
        <begin position="133"/>
        <end position="156"/>
    </location>
</feature>
<evidence type="ECO:0000259" key="7">
    <source>
        <dbReference type="Pfam" id="PF01061"/>
    </source>
</evidence>
<dbReference type="Pfam" id="PF01061">
    <property type="entry name" value="ABC2_membrane"/>
    <property type="match status" value="1"/>
</dbReference>
<dbReference type="PANTHER" id="PTHR43027">
    <property type="entry name" value="DOXORUBICIN RESISTANCE ABC TRANSPORTER PERMEASE PROTEIN DRRC-RELATED"/>
    <property type="match status" value="1"/>
</dbReference>
<name>A0ABT1JIW2_ACTCY</name>
<evidence type="ECO:0000256" key="3">
    <source>
        <dbReference type="ARBA" id="ARBA00022989"/>
    </source>
</evidence>
<dbReference type="InterPro" id="IPR013525">
    <property type="entry name" value="ABC2_TM"/>
</dbReference>
<comment type="subcellular location">
    <subcellularLocation>
        <location evidence="1">Membrane</location>
        <topology evidence="1">Multi-pass membrane protein</topology>
    </subcellularLocation>
</comment>
<dbReference type="PIRSF" id="PIRSF006648">
    <property type="entry name" value="DrrB"/>
    <property type="match status" value="1"/>
</dbReference>
<evidence type="ECO:0000256" key="6">
    <source>
        <dbReference type="SAM" id="Phobius"/>
    </source>
</evidence>
<organism evidence="8 9">
    <name type="scientific">Actinoalloteichus caeruleus DSM 43889</name>
    <dbReference type="NCBI Taxonomy" id="1120930"/>
    <lineage>
        <taxon>Bacteria</taxon>
        <taxon>Bacillati</taxon>
        <taxon>Actinomycetota</taxon>
        <taxon>Actinomycetes</taxon>
        <taxon>Pseudonocardiales</taxon>
        <taxon>Pseudonocardiaceae</taxon>
        <taxon>Actinoalloteichus</taxon>
        <taxon>Actinoalloteichus cyanogriseus</taxon>
    </lineage>
</organism>
<feature type="transmembrane region" description="Helical" evidence="6">
    <location>
        <begin position="97"/>
        <end position="121"/>
    </location>
</feature>
<gene>
    <name evidence="8" type="ORF">G443_002712</name>
</gene>
<dbReference type="RefSeq" id="WP_026417425.1">
    <property type="nucleotide sequence ID" value="NZ_AUBJ02000001.1"/>
</dbReference>
<evidence type="ECO:0000256" key="1">
    <source>
        <dbReference type="ARBA" id="ARBA00004141"/>
    </source>
</evidence>
<comment type="caution">
    <text evidence="8">The sequence shown here is derived from an EMBL/GenBank/DDBJ whole genome shotgun (WGS) entry which is preliminary data.</text>
</comment>
<evidence type="ECO:0000256" key="5">
    <source>
        <dbReference type="ARBA" id="ARBA00023251"/>
    </source>
</evidence>
<proteinExistence type="predicted"/>
<evidence type="ECO:0000256" key="4">
    <source>
        <dbReference type="ARBA" id="ARBA00023136"/>
    </source>
</evidence>
<evidence type="ECO:0000313" key="9">
    <source>
        <dbReference type="Proteomes" id="UP000791080"/>
    </source>
</evidence>
<sequence>MSAVRTTVTTEVRLFLRDPVAAGFAPIFPALLMVLIGLIPLGDEDFGGRALIDIYAPIAISMGVAMTALVSLPTFMATYREQGVLRRLSATPARPSVVLAAQAAVNCGAAAVSIILVHLVGGLAFGLSAPGTLVGYLLVLVLGIGCLMSLGLVSAALCSNGRVASGVGNALFFPMAFFAGTWTPGPAMPDLVRAISDFVPLGALVQALDATVVGEWPSPLHVGVLIGWTVLGSVVAARFFRWA</sequence>
<accession>A0ABT1JIW2</accession>
<feature type="transmembrane region" description="Helical" evidence="6">
    <location>
        <begin position="220"/>
        <end position="240"/>
    </location>
</feature>
<keyword evidence="9" id="KW-1185">Reference proteome</keyword>
<dbReference type="InterPro" id="IPR000412">
    <property type="entry name" value="ABC_2_transport"/>
</dbReference>
<dbReference type="Proteomes" id="UP000791080">
    <property type="component" value="Unassembled WGS sequence"/>
</dbReference>
<dbReference type="InterPro" id="IPR052902">
    <property type="entry name" value="ABC-2_transporter"/>
</dbReference>
<feature type="transmembrane region" description="Helical" evidence="6">
    <location>
        <begin position="54"/>
        <end position="76"/>
    </location>
</feature>
<reference evidence="8 9" key="1">
    <citation type="submission" date="2013-07" db="EMBL/GenBank/DDBJ databases">
        <authorList>
            <consortium name="DOE Joint Genome Institute"/>
            <person name="Reeve W."/>
            <person name="Huntemann M."/>
            <person name="Han J."/>
            <person name="Chen A."/>
            <person name="Kyrpides N."/>
            <person name="Mavromatis K."/>
            <person name="Markowitz V."/>
            <person name="Palaniappan K."/>
            <person name="Ivanova N."/>
            <person name="Schaumberg A."/>
            <person name="Pati A."/>
            <person name="Liolios K."/>
            <person name="Nordberg H.P."/>
            <person name="Cantor M.N."/>
            <person name="Hua S.X."/>
            <person name="Woyke T."/>
        </authorList>
    </citation>
    <scope>NUCLEOTIDE SEQUENCE [LARGE SCALE GENOMIC DNA]</scope>
    <source>
        <strain evidence="8 9">DSM 43889</strain>
    </source>
</reference>
<reference evidence="8 9" key="2">
    <citation type="submission" date="2022-06" db="EMBL/GenBank/DDBJ databases">
        <title>Genomic Encyclopedia of Type Strains, Phase I: the one thousand microbial genomes (KMG-I) project.</title>
        <authorList>
            <person name="Kyrpides N."/>
        </authorList>
    </citation>
    <scope>NUCLEOTIDE SEQUENCE [LARGE SCALE GENOMIC DNA]</scope>
    <source>
        <strain evidence="8 9">DSM 43889</strain>
    </source>
</reference>
<keyword evidence="5" id="KW-0046">Antibiotic resistance</keyword>
<keyword evidence="4 6" id="KW-0472">Membrane</keyword>
<evidence type="ECO:0000256" key="2">
    <source>
        <dbReference type="ARBA" id="ARBA00022692"/>
    </source>
</evidence>